<protein>
    <submittedName>
        <fullName evidence="1">Uncharacterized protein</fullName>
    </submittedName>
</protein>
<dbReference type="Proteomes" id="UP000785679">
    <property type="component" value="Unassembled WGS sequence"/>
</dbReference>
<reference evidence="1" key="1">
    <citation type="submission" date="2019-06" db="EMBL/GenBank/DDBJ databases">
        <authorList>
            <person name="Zheng W."/>
        </authorList>
    </citation>
    <scope>NUCLEOTIDE SEQUENCE</scope>
    <source>
        <strain evidence="1">QDHG01</strain>
    </source>
</reference>
<comment type="caution">
    <text evidence="1">The sequence shown here is derived from an EMBL/GenBank/DDBJ whole genome shotgun (WGS) entry which is preliminary data.</text>
</comment>
<sequence length="305" mass="35854">MFTMINRLDGQDKIILFGRLYNHAYECKNQKSCKCRGLLDKLENIKKFKTFKDNANIINSNAADIALQTSKATSFNMTKQSHTKELSTFHDQTMTSGGTMLNPLIQALAFSPQISVSHRDAREGNPDHDGFPLSEREVTQERVIIEDEYQRINLKYEEFFGHPIEVEFVEENQWYLDQDRQNHQNDKIRSVFYQFLIQLIENVALKEPHNASLRLQVTSLLKNQLKKIFRSYYALQRCSTMMNMTLNETYQEFEQLKLIELHLIGLNSNQGVRSQLDVDHLIEYNRQDSEFKHNYIQVFLKISEK</sequence>
<proteinExistence type="predicted"/>
<dbReference type="EMBL" id="RRYP01016649">
    <property type="protein sequence ID" value="TNV74773.1"/>
    <property type="molecule type" value="Genomic_DNA"/>
</dbReference>
<dbReference type="AlphaFoldDB" id="A0A8J8NHC7"/>
<gene>
    <name evidence="1" type="ORF">FGO68_gene17454</name>
</gene>
<evidence type="ECO:0000313" key="2">
    <source>
        <dbReference type="Proteomes" id="UP000785679"/>
    </source>
</evidence>
<accession>A0A8J8NHC7</accession>
<keyword evidence="2" id="KW-1185">Reference proteome</keyword>
<name>A0A8J8NHC7_HALGN</name>
<evidence type="ECO:0000313" key="1">
    <source>
        <dbReference type="EMBL" id="TNV74773.1"/>
    </source>
</evidence>
<organism evidence="1 2">
    <name type="scientific">Halteria grandinella</name>
    <dbReference type="NCBI Taxonomy" id="5974"/>
    <lineage>
        <taxon>Eukaryota</taxon>
        <taxon>Sar</taxon>
        <taxon>Alveolata</taxon>
        <taxon>Ciliophora</taxon>
        <taxon>Intramacronucleata</taxon>
        <taxon>Spirotrichea</taxon>
        <taxon>Stichotrichia</taxon>
        <taxon>Sporadotrichida</taxon>
        <taxon>Halteriidae</taxon>
        <taxon>Halteria</taxon>
    </lineage>
</organism>